<dbReference type="SUPFAM" id="SSF53822">
    <property type="entry name" value="Periplasmic binding protein-like I"/>
    <property type="match status" value="1"/>
</dbReference>
<dbReference type="PANTHER" id="PTHR47235">
    <property type="entry name" value="BLR6548 PROTEIN"/>
    <property type="match status" value="1"/>
</dbReference>
<sequence length="386" mass="41005">MQTPEKNKVAGQRQWSRRQWIQTSGALIAGAPYIARSQSAPIRVAATFANSGVEKPNGQGLFQGAQACFNAINRAGGINGRQVELVMADDEFNPAKAKENALKFASDAGVVALLHPQGTRQTTEVMNAVRTVPIVGPNSGTTALHKRGANNVFWVRTNYDVELERLVRFADTLNLKQIALVYPNDPFGLSVLDGFNAALARRNIKAVGVASTPGTASLEVGPAAKALAAVPAQVLIMSLVGTLPAFHEAYRAAGGTAISFALSLGGSAPNLAAMAKQPERPIFSVIVPPPNAERFELARKYRADMRASNFSGDSLVSLEGYADARVLAEGIRRAGARVDRDSVTAGLESMSDFDLGGLRIRYGKDAREGNTYTDIVTVAQNGQILS</sequence>
<evidence type="ECO:0000313" key="4">
    <source>
        <dbReference type="EMBL" id="MBB6577071.1"/>
    </source>
</evidence>
<gene>
    <name evidence="4" type="ORF">HNP33_001122</name>
</gene>
<proteinExistence type="inferred from homology"/>
<accession>A0ABR6RD28</accession>
<keyword evidence="2" id="KW-0732">Signal</keyword>
<evidence type="ECO:0000259" key="3">
    <source>
        <dbReference type="Pfam" id="PF13458"/>
    </source>
</evidence>
<comment type="similarity">
    <text evidence="1">Belongs to the leucine-binding protein family.</text>
</comment>
<dbReference type="RefSeq" id="WP_184706173.1">
    <property type="nucleotide sequence ID" value="NZ_JACHKZ010000005.1"/>
</dbReference>
<dbReference type="CDD" id="cd06326">
    <property type="entry name" value="PBP1_ABC_ligand_binding-like"/>
    <property type="match status" value="1"/>
</dbReference>
<name>A0ABR6RD28_9BURK</name>
<keyword evidence="5" id="KW-1185">Reference proteome</keyword>
<dbReference type="Proteomes" id="UP000562492">
    <property type="component" value="Unassembled WGS sequence"/>
</dbReference>
<evidence type="ECO:0000256" key="1">
    <source>
        <dbReference type="ARBA" id="ARBA00010062"/>
    </source>
</evidence>
<organism evidence="4 5">
    <name type="scientific">Comamonas odontotermitis</name>
    <dbReference type="NCBI Taxonomy" id="379895"/>
    <lineage>
        <taxon>Bacteria</taxon>
        <taxon>Pseudomonadati</taxon>
        <taxon>Pseudomonadota</taxon>
        <taxon>Betaproteobacteria</taxon>
        <taxon>Burkholderiales</taxon>
        <taxon>Comamonadaceae</taxon>
        <taxon>Comamonas</taxon>
    </lineage>
</organism>
<dbReference type="InterPro" id="IPR028081">
    <property type="entry name" value="Leu-bd"/>
</dbReference>
<evidence type="ECO:0000313" key="5">
    <source>
        <dbReference type="Proteomes" id="UP000562492"/>
    </source>
</evidence>
<reference evidence="4 5" key="1">
    <citation type="submission" date="2020-08" db="EMBL/GenBank/DDBJ databases">
        <title>Functional genomics of gut bacteria from endangered species of beetles.</title>
        <authorList>
            <person name="Carlos-Shanley C."/>
        </authorList>
    </citation>
    <scope>NUCLEOTIDE SEQUENCE [LARGE SCALE GENOMIC DNA]</scope>
    <source>
        <strain evidence="4 5">S00124</strain>
    </source>
</reference>
<dbReference type="Pfam" id="PF13458">
    <property type="entry name" value="Peripla_BP_6"/>
    <property type="match status" value="1"/>
</dbReference>
<feature type="domain" description="Leucine-binding protein" evidence="3">
    <location>
        <begin position="41"/>
        <end position="382"/>
    </location>
</feature>
<comment type="caution">
    <text evidence="4">The sequence shown here is derived from an EMBL/GenBank/DDBJ whole genome shotgun (WGS) entry which is preliminary data.</text>
</comment>
<evidence type="ECO:0000256" key="2">
    <source>
        <dbReference type="ARBA" id="ARBA00022729"/>
    </source>
</evidence>
<dbReference type="InterPro" id="IPR006311">
    <property type="entry name" value="TAT_signal"/>
</dbReference>
<dbReference type="PANTHER" id="PTHR47235:SF1">
    <property type="entry name" value="BLR6548 PROTEIN"/>
    <property type="match status" value="1"/>
</dbReference>
<protein>
    <submittedName>
        <fullName evidence="4">ABC-type branched-subunit amino acid transport system substrate-binding protein</fullName>
    </submittedName>
</protein>
<dbReference type="InterPro" id="IPR028082">
    <property type="entry name" value="Peripla_BP_I"/>
</dbReference>
<dbReference type="Gene3D" id="3.40.50.2300">
    <property type="match status" value="2"/>
</dbReference>
<dbReference type="EMBL" id="JACHKZ010000005">
    <property type="protein sequence ID" value="MBB6577071.1"/>
    <property type="molecule type" value="Genomic_DNA"/>
</dbReference>
<dbReference type="PROSITE" id="PS51318">
    <property type="entry name" value="TAT"/>
    <property type="match status" value="1"/>
</dbReference>